<proteinExistence type="predicted"/>
<evidence type="ECO:0000313" key="2">
    <source>
        <dbReference type="Proteomes" id="UP000262072"/>
    </source>
</evidence>
<dbReference type="EMBL" id="UNRR01000024">
    <property type="protein sequence ID" value="SYZ78998.1"/>
    <property type="molecule type" value="Genomic_DNA"/>
</dbReference>
<evidence type="ECO:0008006" key="3">
    <source>
        <dbReference type="Google" id="ProtNLM"/>
    </source>
</evidence>
<dbReference type="InterPro" id="IPR029060">
    <property type="entry name" value="PIN-like_dom_sf"/>
</dbReference>
<protein>
    <recommendedName>
        <fullName evidence="3">PIN domain-containing protein</fullName>
    </recommendedName>
</protein>
<dbReference type="Pfam" id="PF14367">
    <property type="entry name" value="DUF4411"/>
    <property type="match status" value="1"/>
</dbReference>
<dbReference type="InterPro" id="IPR016541">
    <property type="entry name" value="UCP008505"/>
</dbReference>
<organism evidence="1 2">
    <name type="scientific">Trichococcus shcherbakoviae</name>
    <dbReference type="NCBI Taxonomy" id="2094020"/>
    <lineage>
        <taxon>Bacteria</taxon>
        <taxon>Bacillati</taxon>
        <taxon>Bacillota</taxon>
        <taxon>Bacilli</taxon>
        <taxon>Lactobacillales</taxon>
        <taxon>Carnobacteriaceae</taxon>
        <taxon>Trichococcus</taxon>
    </lineage>
</organism>
<dbReference type="RefSeq" id="WP_119093348.1">
    <property type="nucleotide sequence ID" value="NZ_UNRR01000024.1"/>
</dbReference>
<dbReference type="AlphaFoldDB" id="A0A383TG76"/>
<name>A0A383TG76_9LACT</name>
<evidence type="ECO:0000313" key="1">
    <source>
        <dbReference type="EMBL" id="SYZ78998.1"/>
    </source>
</evidence>
<dbReference type="OrthoDB" id="3231195at2"/>
<dbReference type="SUPFAM" id="SSF88723">
    <property type="entry name" value="PIN domain-like"/>
    <property type="match status" value="1"/>
</dbReference>
<dbReference type="PIRSF" id="PIRSF008505">
    <property type="entry name" value="UCP008505"/>
    <property type="match status" value="1"/>
</dbReference>
<gene>
    <name evidence="1" type="ORF">TART1_1822</name>
</gene>
<accession>A0A383TG76</accession>
<sequence length="177" mass="20856">MTKYLIDSNSLISPYRTFYQFDLVPSFWKWFKEAYDESIYLVDKVRDELCHVKGDGDKDDLQLWIESYCLDKDKIIRPNRDTDALSEYAAILNYIHISPLYKQKSFDEWATFEKADPWLIAIAKAHDYTIVTMEERNRNLNPSNPTSKEPRIPDVCDALGVKCINLYDLMHEKQCVI</sequence>
<reference evidence="2" key="1">
    <citation type="submission" date="2018-05" db="EMBL/GenBank/DDBJ databases">
        <authorList>
            <person name="Strepis N."/>
        </authorList>
    </citation>
    <scope>NUCLEOTIDE SEQUENCE [LARGE SCALE GENOMIC DNA]</scope>
</reference>
<dbReference type="Proteomes" id="UP000262072">
    <property type="component" value="Unassembled WGS sequence"/>
</dbReference>